<gene>
    <name evidence="2" type="ORF">PLBR_LOCUS7188</name>
</gene>
<dbReference type="AlphaFoldDB" id="A0A3P3YIE7"/>
<organism evidence="2 3">
    <name type="scientific">Plasmodiophora brassicae</name>
    <name type="common">Clubroot disease agent</name>
    <dbReference type="NCBI Taxonomy" id="37360"/>
    <lineage>
        <taxon>Eukaryota</taxon>
        <taxon>Sar</taxon>
        <taxon>Rhizaria</taxon>
        <taxon>Endomyxa</taxon>
        <taxon>Phytomyxea</taxon>
        <taxon>Plasmodiophorida</taxon>
        <taxon>Plasmodiophoridae</taxon>
        <taxon>Plasmodiophora</taxon>
    </lineage>
</organism>
<keyword evidence="1" id="KW-1133">Transmembrane helix</keyword>
<evidence type="ECO:0000256" key="1">
    <source>
        <dbReference type="SAM" id="Phobius"/>
    </source>
</evidence>
<evidence type="ECO:0000313" key="3">
    <source>
        <dbReference type="Proteomes" id="UP000290189"/>
    </source>
</evidence>
<feature type="transmembrane region" description="Helical" evidence="1">
    <location>
        <begin position="21"/>
        <end position="41"/>
    </location>
</feature>
<dbReference type="Gene3D" id="3.40.50.1820">
    <property type="entry name" value="alpha/beta hydrolase"/>
    <property type="match status" value="1"/>
</dbReference>
<sequence length="527" mass="57862">MEALPGQGAASRRLAQARAWATLYFNVCESLALSVITLSWVPFLSKVNPVAKYSIREHFTLMFLVVLLPVVLVALLISNVLEIVGVHRCVRAHLDRIFVERAHGFTLTNVRVALGERPDDFLGHLRHGHVCETRQGNTRYVVEMTNDQKSNVYVLQDAAVTSATNSSKAAQLLTARERLPGDSIRAVGAHVGVIAGELAVLASPPQARTFSKEIASVMTRFSATTYEIFALATDDDLGWSSTKFSIMSRYGFSESVAARVVLRDERWPNTFAVVFWSVPDGWITLAFKGAELSDLTTGMSNVSSETVRLRDGGQCHSGMWRALCSERAGAIPFFLISKQLDAIRREGWPSSRSAKPNLFVTGIGFGGSLAELFLYLKLGAPGHFGERAMVGYTFGALGVGDALYCREFDKRGLTYDSGLFRVCNEFDVMVAHPIGLKSAGQRVLLKSPAPGSPLSNFFKTWQEVARANDIPKHVRDLMNGRNRTEALSALVFFLIARPCVPSVSERMPIAYFTNINDGVIVPGTTQY</sequence>
<keyword evidence="2" id="KW-0496">Mitochondrion</keyword>
<accession>A0A3P3YIE7</accession>
<keyword evidence="1" id="KW-0472">Membrane</keyword>
<evidence type="ECO:0000313" key="2">
    <source>
        <dbReference type="EMBL" id="SPQ99973.1"/>
    </source>
</evidence>
<protein>
    <recommendedName>
        <fullName evidence="4">Fungal lipase-like domain-containing protein</fullName>
    </recommendedName>
</protein>
<keyword evidence="1" id="KW-0812">Transmembrane</keyword>
<evidence type="ECO:0008006" key="4">
    <source>
        <dbReference type="Google" id="ProtNLM"/>
    </source>
</evidence>
<feature type="transmembrane region" description="Helical" evidence="1">
    <location>
        <begin position="61"/>
        <end position="81"/>
    </location>
</feature>
<dbReference type="Proteomes" id="UP000290189">
    <property type="component" value="Unassembled WGS sequence"/>
</dbReference>
<name>A0A3P3YIE7_PLABS</name>
<dbReference type="EMBL" id="OVEO01000013">
    <property type="protein sequence ID" value="SPQ99973.1"/>
    <property type="molecule type" value="Genomic_DNA"/>
</dbReference>
<geneLocation type="mitochondrion" evidence="2"/>
<dbReference type="InterPro" id="IPR029058">
    <property type="entry name" value="AB_hydrolase_fold"/>
</dbReference>
<reference evidence="2 3" key="1">
    <citation type="submission" date="2018-03" db="EMBL/GenBank/DDBJ databases">
        <authorList>
            <person name="Fogelqvist J."/>
        </authorList>
    </citation>
    <scope>NUCLEOTIDE SEQUENCE [LARGE SCALE GENOMIC DNA]</scope>
</reference>
<proteinExistence type="predicted"/>
<dbReference type="SUPFAM" id="SSF53474">
    <property type="entry name" value="alpha/beta-Hydrolases"/>
    <property type="match status" value="1"/>
</dbReference>